<gene>
    <name evidence="1" type="ORF">ACFSR2_18045</name>
</gene>
<dbReference type="RefSeq" id="WP_340239443.1">
    <property type="nucleotide sequence ID" value="NZ_JBBEWC010000013.1"/>
</dbReference>
<name>A0ABW5JCQ4_9BACT</name>
<organism evidence="1 2">
    <name type="scientific">Emticicia soli</name>
    <dbReference type="NCBI Taxonomy" id="2027878"/>
    <lineage>
        <taxon>Bacteria</taxon>
        <taxon>Pseudomonadati</taxon>
        <taxon>Bacteroidota</taxon>
        <taxon>Cytophagia</taxon>
        <taxon>Cytophagales</taxon>
        <taxon>Leadbetterellaceae</taxon>
        <taxon>Emticicia</taxon>
    </lineage>
</organism>
<protein>
    <submittedName>
        <fullName evidence="1">Toxin-antitoxin system YwqK family antitoxin</fullName>
    </submittedName>
</protein>
<accession>A0ABW5JCQ4</accession>
<dbReference type="Gene3D" id="3.90.930.1">
    <property type="match status" value="1"/>
</dbReference>
<sequence length="192" mass="22504">MIKIHIQKTKITLPLHVIKYISILFLVLNISCNEKPRKIEIQWQILKNGERKPRGVLIDGEKNGLWLEYYENGTIGFIKSYKNNILNGPSMFYNLNGKLTHITNYLDSTYHGEYVLYRCDTTCINIKGYYKHGKPVNVWEFYPECDCRLSRKIDYGEDGNKNDTLIDNHLEPVLMNGDKILEAIEKSKKNWD</sequence>
<dbReference type="EMBL" id="JBHULC010000022">
    <property type="protein sequence ID" value="MFD2522807.1"/>
    <property type="molecule type" value="Genomic_DNA"/>
</dbReference>
<proteinExistence type="predicted"/>
<reference evidence="2" key="1">
    <citation type="journal article" date="2019" name="Int. J. Syst. Evol. Microbiol.">
        <title>The Global Catalogue of Microorganisms (GCM) 10K type strain sequencing project: providing services to taxonomists for standard genome sequencing and annotation.</title>
        <authorList>
            <consortium name="The Broad Institute Genomics Platform"/>
            <consortium name="The Broad Institute Genome Sequencing Center for Infectious Disease"/>
            <person name="Wu L."/>
            <person name="Ma J."/>
        </authorList>
    </citation>
    <scope>NUCLEOTIDE SEQUENCE [LARGE SCALE GENOMIC DNA]</scope>
    <source>
        <strain evidence="2">KCTC 52344</strain>
    </source>
</reference>
<dbReference type="Proteomes" id="UP001597510">
    <property type="component" value="Unassembled WGS sequence"/>
</dbReference>
<evidence type="ECO:0000313" key="1">
    <source>
        <dbReference type="EMBL" id="MFD2522807.1"/>
    </source>
</evidence>
<evidence type="ECO:0000313" key="2">
    <source>
        <dbReference type="Proteomes" id="UP001597510"/>
    </source>
</evidence>
<comment type="caution">
    <text evidence="1">The sequence shown here is derived from an EMBL/GenBank/DDBJ whole genome shotgun (WGS) entry which is preliminary data.</text>
</comment>
<keyword evidence="2" id="KW-1185">Reference proteome</keyword>
<dbReference type="SUPFAM" id="SSF82185">
    <property type="entry name" value="Histone H3 K4-specific methyltransferase SET7/9 N-terminal domain"/>
    <property type="match status" value="1"/>
</dbReference>